<evidence type="ECO:0000313" key="3">
    <source>
        <dbReference type="Proteomes" id="UP000003438"/>
    </source>
</evidence>
<dbReference type="AlphaFoldDB" id="D1PKS7"/>
<dbReference type="InterPro" id="IPR046664">
    <property type="entry name" value="DUF6773"/>
</dbReference>
<dbReference type="InterPro" id="IPR036259">
    <property type="entry name" value="MFS_trans_sf"/>
</dbReference>
<dbReference type="OrthoDB" id="1778311at2"/>
<feature type="transmembrane region" description="Helical" evidence="1">
    <location>
        <begin position="112"/>
        <end position="135"/>
    </location>
</feature>
<dbReference type="SUPFAM" id="SSF103473">
    <property type="entry name" value="MFS general substrate transporter"/>
    <property type="match status" value="1"/>
</dbReference>
<feature type="transmembrane region" description="Helical" evidence="1">
    <location>
        <begin position="54"/>
        <end position="72"/>
    </location>
</feature>
<keyword evidence="1" id="KW-1133">Transmembrane helix</keyword>
<feature type="transmembrane region" description="Helical" evidence="1">
    <location>
        <begin position="84"/>
        <end position="106"/>
    </location>
</feature>
<proteinExistence type="predicted"/>
<keyword evidence="1" id="KW-0812">Transmembrane</keyword>
<sequence>MMKLNIFSKKNLLDEMQEQKLLKVESRGFWLMWWGLLISMLVQNVMGIPAESLTGEWIIFMIASLYSLEECLRNGIWDRHIQANFGANLVGALVTGIAVFVFSFVQRGYWPGALFSGGFTTLLCLVILQIIAGIYRKRHEQLEYTEEDDHE</sequence>
<dbReference type="eggNOG" id="ENOG5032V97">
    <property type="taxonomic scope" value="Bacteria"/>
</dbReference>
<reference evidence="2" key="1">
    <citation type="submission" date="2009-12" db="EMBL/GenBank/DDBJ databases">
        <authorList>
            <person name="Weinstock G."/>
            <person name="Sodergren E."/>
            <person name="Clifton S."/>
            <person name="Fulton L."/>
            <person name="Fulton B."/>
            <person name="Courtney L."/>
            <person name="Fronick C."/>
            <person name="Harrison M."/>
            <person name="Strong C."/>
            <person name="Farmer C."/>
            <person name="Delahaunty K."/>
            <person name="Markovic C."/>
            <person name="Hall O."/>
            <person name="Minx P."/>
            <person name="Tomlinson C."/>
            <person name="Mitreva M."/>
            <person name="Nelson J."/>
            <person name="Hou S."/>
            <person name="Wollam A."/>
            <person name="Pepin K.H."/>
            <person name="Johnson M."/>
            <person name="Bhonagiri V."/>
            <person name="Nash W.E."/>
            <person name="Warren W."/>
            <person name="Chinwalla A."/>
            <person name="Mardis E.R."/>
            <person name="Wilson R.K."/>
        </authorList>
    </citation>
    <scope>NUCLEOTIDE SEQUENCE [LARGE SCALE GENOMIC DNA]</scope>
    <source>
        <strain evidence="2">DSM 15176</strain>
    </source>
</reference>
<comment type="caution">
    <text evidence="2">The sequence shown here is derived from an EMBL/GenBank/DDBJ whole genome shotgun (WGS) entry which is preliminary data.</text>
</comment>
<evidence type="ECO:0000256" key="1">
    <source>
        <dbReference type="SAM" id="Phobius"/>
    </source>
</evidence>
<dbReference type="STRING" id="411471.SUBVAR_04961"/>
<keyword evidence="1" id="KW-0472">Membrane</keyword>
<keyword evidence="3" id="KW-1185">Reference proteome</keyword>
<protein>
    <submittedName>
        <fullName evidence="2">Uncharacterized protein</fullName>
    </submittedName>
</protein>
<evidence type="ECO:0000313" key="2">
    <source>
        <dbReference type="EMBL" id="EFB76585.1"/>
    </source>
</evidence>
<dbReference type="EMBL" id="ACBY02000020">
    <property type="protein sequence ID" value="EFB76585.1"/>
    <property type="molecule type" value="Genomic_DNA"/>
</dbReference>
<name>D1PKS7_9FIRM</name>
<dbReference type="RefSeq" id="WP_007046365.1">
    <property type="nucleotide sequence ID" value="NZ_GG704769.1"/>
</dbReference>
<dbReference type="Proteomes" id="UP000003438">
    <property type="component" value="Unassembled WGS sequence"/>
</dbReference>
<dbReference type="HOGENOM" id="CLU_141500_0_0_9"/>
<dbReference type="Pfam" id="PF20563">
    <property type="entry name" value="DUF6773"/>
    <property type="match status" value="1"/>
</dbReference>
<feature type="transmembrane region" description="Helical" evidence="1">
    <location>
        <begin position="29"/>
        <end position="48"/>
    </location>
</feature>
<organism evidence="2 3">
    <name type="scientific">Subdoligranulum variabile DSM 15176</name>
    <dbReference type="NCBI Taxonomy" id="411471"/>
    <lineage>
        <taxon>Bacteria</taxon>
        <taxon>Bacillati</taxon>
        <taxon>Bacillota</taxon>
        <taxon>Clostridia</taxon>
        <taxon>Eubacteriales</taxon>
        <taxon>Oscillospiraceae</taxon>
        <taxon>Subdoligranulum</taxon>
    </lineage>
</organism>
<accession>D1PKS7</accession>
<gene>
    <name evidence="2" type="ORF">SUBVAR_04961</name>
</gene>